<dbReference type="OrthoDB" id="5552666at2759"/>
<dbReference type="Gene3D" id="3.80.10.10">
    <property type="entry name" value="Ribonuclease Inhibitor"/>
    <property type="match status" value="1"/>
</dbReference>
<evidence type="ECO:0000313" key="2">
    <source>
        <dbReference type="Proteomes" id="UP000054350"/>
    </source>
</evidence>
<dbReference type="GO" id="GO:0031146">
    <property type="term" value="P:SCF-dependent proteasomal ubiquitin-dependent protein catabolic process"/>
    <property type="evidence" value="ECO:0007669"/>
    <property type="project" value="TreeGrafter"/>
</dbReference>
<sequence>MQRGDTSNSNSISISRSSRIDGLTTAITHLALVDGVAHTTGHHHEQPHDTGISPLESLPLPLLEEIAILVLWGRERATTMALARASPRIYLPAVRTLMAHATSPVYLIPSSQHADRNGRDQFCVLTRKSRLGPEPAPAPQAVGALGFLAERSAVMDIALAREEMRETDSERLDLDEIDSLSRTRRWLLISRATAHESGHTIVARQDLLHVPERLIRRVHYSLGPFAPIPPHATNFSLVNLHNGRFAVELAGLFAPQLPPSLRELTLHNVHLTARTMATLVAYLPRHLVILNLSGTSMRGETEDDAPALILAENLPPRLRELFLIGTELRDHGLTALCAQLPRTLTVLALTGNYFDSAPSLAALIEHMPPALEMLLLDGALSLPDSAALLFPALPRSLLHLSLAKNDLGDDGVAMLAKHMPPALSTLMLHQTNISNHGVATLVPALPASLTYLDLGENMRVGDASIEALIAAWPPRLAFVDMDTCGMVTMFGMAMLDERVMRARSRRTGAVDLDAMDVDS</sequence>
<evidence type="ECO:0000313" key="1">
    <source>
        <dbReference type="EMBL" id="KNE63314.1"/>
    </source>
</evidence>
<dbReference type="AlphaFoldDB" id="A0A0L0SLP5"/>
<dbReference type="VEuPathDB" id="FungiDB:AMAG_08453"/>
<protein>
    <submittedName>
        <fullName evidence="1">Uncharacterized protein</fullName>
    </submittedName>
</protein>
<name>A0A0L0SLP5_ALLM3</name>
<dbReference type="Proteomes" id="UP000054350">
    <property type="component" value="Unassembled WGS sequence"/>
</dbReference>
<dbReference type="Pfam" id="PF13516">
    <property type="entry name" value="LRR_6"/>
    <property type="match status" value="1"/>
</dbReference>
<dbReference type="InterPro" id="IPR001611">
    <property type="entry name" value="Leu-rich_rpt"/>
</dbReference>
<keyword evidence="2" id="KW-1185">Reference proteome</keyword>
<dbReference type="GO" id="GO:0019005">
    <property type="term" value="C:SCF ubiquitin ligase complex"/>
    <property type="evidence" value="ECO:0007669"/>
    <property type="project" value="TreeGrafter"/>
</dbReference>
<dbReference type="eggNOG" id="ENOG502TH39">
    <property type="taxonomic scope" value="Eukaryota"/>
</dbReference>
<dbReference type="PANTHER" id="PTHR13318">
    <property type="entry name" value="PARTNER OF PAIRED, ISOFORM B-RELATED"/>
    <property type="match status" value="1"/>
</dbReference>
<proteinExistence type="predicted"/>
<reference evidence="2" key="2">
    <citation type="submission" date="2009-11" db="EMBL/GenBank/DDBJ databases">
        <title>The Genome Sequence of Allomyces macrogynus strain ATCC 38327.</title>
        <authorList>
            <consortium name="The Broad Institute Genome Sequencing Platform"/>
            <person name="Russ C."/>
            <person name="Cuomo C."/>
            <person name="Shea T."/>
            <person name="Young S.K."/>
            <person name="Zeng Q."/>
            <person name="Koehrsen M."/>
            <person name="Haas B."/>
            <person name="Borodovsky M."/>
            <person name="Guigo R."/>
            <person name="Alvarado L."/>
            <person name="Berlin A."/>
            <person name="Borenstein D."/>
            <person name="Chen Z."/>
            <person name="Engels R."/>
            <person name="Freedman E."/>
            <person name="Gellesch M."/>
            <person name="Goldberg J."/>
            <person name="Griggs A."/>
            <person name="Gujja S."/>
            <person name="Heiman D."/>
            <person name="Hepburn T."/>
            <person name="Howarth C."/>
            <person name="Jen D."/>
            <person name="Larson L."/>
            <person name="Lewis B."/>
            <person name="Mehta T."/>
            <person name="Park D."/>
            <person name="Pearson M."/>
            <person name="Roberts A."/>
            <person name="Saif S."/>
            <person name="Shenoy N."/>
            <person name="Sisk P."/>
            <person name="Stolte C."/>
            <person name="Sykes S."/>
            <person name="Walk T."/>
            <person name="White J."/>
            <person name="Yandava C."/>
            <person name="Burger G."/>
            <person name="Gray M.W."/>
            <person name="Holland P.W.H."/>
            <person name="King N."/>
            <person name="Lang F.B.F."/>
            <person name="Roger A.J."/>
            <person name="Ruiz-Trillo I."/>
            <person name="Lander E."/>
            <person name="Nusbaum C."/>
        </authorList>
    </citation>
    <scope>NUCLEOTIDE SEQUENCE [LARGE SCALE GENOMIC DNA]</scope>
    <source>
        <strain evidence="2">ATCC 38327</strain>
    </source>
</reference>
<dbReference type="InterPro" id="IPR032675">
    <property type="entry name" value="LRR_dom_sf"/>
</dbReference>
<dbReference type="EMBL" id="GG745342">
    <property type="protein sequence ID" value="KNE63314.1"/>
    <property type="molecule type" value="Genomic_DNA"/>
</dbReference>
<dbReference type="SUPFAM" id="SSF52047">
    <property type="entry name" value="RNI-like"/>
    <property type="match status" value="1"/>
</dbReference>
<gene>
    <name evidence="1" type="ORF">AMAG_08453</name>
</gene>
<accession>A0A0L0SLP5</accession>
<organism evidence="1 2">
    <name type="scientific">Allomyces macrogynus (strain ATCC 38327)</name>
    <name type="common">Allomyces javanicus var. macrogynus</name>
    <dbReference type="NCBI Taxonomy" id="578462"/>
    <lineage>
        <taxon>Eukaryota</taxon>
        <taxon>Fungi</taxon>
        <taxon>Fungi incertae sedis</taxon>
        <taxon>Blastocladiomycota</taxon>
        <taxon>Blastocladiomycetes</taxon>
        <taxon>Blastocladiales</taxon>
        <taxon>Blastocladiaceae</taxon>
        <taxon>Allomyces</taxon>
    </lineage>
</organism>
<reference evidence="1 2" key="1">
    <citation type="submission" date="2009-11" db="EMBL/GenBank/DDBJ databases">
        <title>Annotation of Allomyces macrogynus ATCC 38327.</title>
        <authorList>
            <consortium name="The Broad Institute Genome Sequencing Platform"/>
            <person name="Russ C."/>
            <person name="Cuomo C."/>
            <person name="Burger G."/>
            <person name="Gray M.W."/>
            <person name="Holland P.W.H."/>
            <person name="King N."/>
            <person name="Lang F.B.F."/>
            <person name="Roger A.J."/>
            <person name="Ruiz-Trillo I."/>
            <person name="Young S.K."/>
            <person name="Zeng Q."/>
            <person name="Gargeya S."/>
            <person name="Fitzgerald M."/>
            <person name="Haas B."/>
            <person name="Abouelleil A."/>
            <person name="Alvarado L."/>
            <person name="Arachchi H.M."/>
            <person name="Berlin A."/>
            <person name="Chapman S.B."/>
            <person name="Gearin G."/>
            <person name="Goldberg J."/>
            <person name="Griggs A."/>
            <person name="Gujja S."/>
            <person name="Hansen M."/>
            <person name="Heiman D."/>
            <person name="Howarth C."/>
            <person name="Larimer J."/>
            <person name="Lui A."/>
            <person name="MacDonald P.J.P."/>
            <person name="McCowen C."/>
            <person name="Montmayeur A."/>
            <person name="Murphy C."/>
            <person name="Neiman D."/>
            <person name="Pearson M."/>
            <person name="Priest M."/>
            <person name="Roberts A."/>
            <person name="Saif S."/>
            <person name="Shea T."/>
            <person name="Sisk P."/>
            <person name="Stolte C."/>
            <person name="Sykes S."/>
            <person name="Wortman J."/>
            <person name="Nusbaum C."/>
            <person name="Birren B."/>
        </authorList>
    </citation>
    <scope>NUCLEOTIDE SEQUENCE [LARGE SCALE GENOMIC DNA]</scope>
    <source>
        <strain evidence="1 2">ATCC 38327</strain>
    </source>
</reference>